<dbReference type="Pfam" id="PF13622">
    <property type="entry name" value="4HBT_3"/>
    <property type="match status" value="1"/>
</dbReference>
<dbReference type="InterPro" id="IPR042171">
    <property type="entry name" value="Acyl-CoA_hotdog"/>
</dbReference>
<evidence type="ECO:0000256" key="6">
    <source>
        <dbReference type="ARBA" id="ARBA00071120"/>
    </source>
</evidence>
<comment type="similarity">
    <text evidence="1">Belongs to the C/M/P thioester hydrolase family.</text>
</comment>
<gene>
    <name evidence="11" type="ORF">CC117_19705</name>
</gene>
<sequence length="301" mass="32942">MTGHKPDFADLLTLDSVDRDIFRGLCHAGAPMRAFGGQVAAQAQVAAGRTVDPDRRMHSLHGYFLRPGRTDSPIVYLVERIRDGRSFTTRRVSAVQDGETIFSMSASFQLPRDAEETHQLRAPDVPGPENLPRWWEPIDEAPEFRPFLLIDIRSSRSPAGRTDGSRATDGTGRATGSPEAASAAPESTAGDGMPRQNVWVRVDQTLPDDPLLHVCALTYLSDLTLSSTAYLPYAGLPGRLDIVSLDHAMWFHRPFRADDWLLFAQDSPSAGGGRGLSRGVFFNQDGQAVASAIQEAGLFRR</sequence>
<comment type="catalytic activity">
    <reaction evidence="5">
        <text>a fatty acyl-CoA + H2O = a fatty acid + CoA + H(+)</text>
        <dbReference type="Rhea" id="RHEA:16781"/>
        <dbReference type="ChEBI" id="CHEBI:15377"/>
        <dbReference type="ChEBI" id="CHEBI:15378"/>
        <dbReference type="ChEBI" id="CHEBI:28868"/>
        <dbReference type="ChEBI" id="CHEBI:57287"/>
        <dbReference type="ChEBI" id="CHEBI:77636"/>
        <dbReference type="EC" id="3.1.2.20"/>
    </reaction>
    <physiologicalReaction direction="left-to-right" evidence="5">
        <dbReference type="Rhea" id="RHEA:16782"/>
    </physiologicalReaction>
</comment>
<accession>A0A1S1QP26</accession>
<protein>
    <recommendedName>
        <fullName evidence="6">Acyl-CoA thioesterase 2</fullName>
    </recommendedName>
    <alternativeName>
        <fullName evidence="7">Thioesterase II</fullName>
    </alternativeName>
</protein>
<reference evidence="12" key="1">
    <citation type="submission" date="2016-07" db="EMBL/GenBank/DDBJ databases">
        <title>Sequence Frankia sp. strain CcI1.17.</title>
        <authorList>
            <person name="Ghodhbane-Gtari F."/>
            <person name="Swanson E."/>
            <person name="Gueddou A."/>
            <person name="Morris K."/>
            <person name="Hezbri K."/>
            <person name="Ktari A."/>
            <person name="Nouioui I."/>
            <person name="Abebe-Akele F."/>
            <person name="Simpson S."/>
            <person name="Thomas K."/>
            <person name="Gtari M."/>
            <person name="Tisa L.S."/>
            <person name="Hurst S."/>
        </authorList>
    </citation>
    <scope>NUCLEOTIDE SEQUENCE [LARGE SCALE GENOMIC DNA]</scope>
    <source>
        <strain evidence="12">Cc1.17</strain>
    </source>
</reference>
<dbReference type="InterPro" id="IPR029069">
    <property type="entry name" value="HotDog_dom_sf"/>
</dbReference>
<dbReference type="GO" id="GO:0009062">
    <property type="term" value="P:fatty acid catabolic process"/>
    <property type="evidence" value="ECO:0007669"/>
    <property type="project" value="TreeGrafter"/>
</dbReference>
<dbReference type="InterPro" id="IPR025652">
    <property type="entry name" value="TesB_C"/>
</dbReference>
<proteinExistence type="inferred from homology"/>
<dbReference type="EMBL" id="MBLM01000121">
    <property type="protein sequence ID" value="OHV35457.1"/>
    <property type="molecule type" value="Genomic_DNA"/>
</dbReference>
<evidence type="ECO:0000256" key="1">
    <source>
        <dbReference type="ARBA" id="ARBA00006538"/>
    </source>
</evidence>
<dbReference type="PANTHER" id="PTHR11066">
    <property type="entry name" value="ACYL-COA THIOESTERASE"/>
    <property type="match status" value="1"/>
</dbReference>
<organism evidence="11 12">
    <name type="scientific">Parafrankia colletiae</name>
    <dbReference type="NCBI Taxonomy" id="573497"/>
    <lineage>
        <taxon>Bacteria</taxon>
        <taxon>Bacillati</taxon>
        <taxon>Actinomycetota</taxon>
        <taxon>Actinomycetes</taxon>
        <taxon>Frankiales</taxon>
        <taxon>Frankiaceae</taxon>
        <taxon>Parafrankia</taxon>
    </lineage>
</organism>
<keyword evidence="4" id="KW-0443">Lipid metabolism</keyword>
<dbReference type="RefSeq" id="WP_071085622.1">
    <property type="nucleotide sequence ID" value="NZ_MBLM01000121.1"/>
</dbReference>
<feature type="domain" description="Acyl-CoA thioesterase-like N-terminal HotDog" evidence="10">
    <location>
        <begin position="33"/>
        <end position="109"/>
    </location>
</feature>
<evidence type="ECO:0000256" key="8">
    <source>
        <dbReference type="SAM" id="MobiDB-lite"/>
    </source>
</evidence>
<dbReference type="Proteomes" id="UP000179627">
    <property type="component" value="Unassembled WGS sequence"/>
</dbReference>
<evidence type="ECO:0000256" key="3">
    <source>
        <dbReference type="ARBA" id="ARBA00022801"/>
    </source>
</evidence>
<keyword evidence="3" id="KW-0378">Hydrolase</keyword>
<dbReference type="GO" id="GO:0047617">
    <property type="term" value="F:fatty acyl-CoA hydrolase activity"/>
    <property type="evidence" value="ECO:0007669"/>
    <property type="project" value="UniProtKB-EC"/>
</dbReference>
<dbReference type="AlphaFoldDB" id="A0A1S1QP26"/>
<feature type="compositionally biased region" description="Low complexity" evidence="8">
    <location>
        <begin position="174"/>
        <end position="190"/>
    </location>
</feature>
<dbReference type="GO" id="GO:0006637">
    <property type="term" value="P:acyl-CoA metabolic process"/>
    <property type="evidence" value="ECO:0007669"/>
    <property type="project" value="InterPro"/>
</dbReference>
<name>A0A1S1QP26_9ACTN</name>
<dbReference type="CDD" id="cd03445">
    <property type="entry name" value="Thioesterase_II_repeat2"/>
    <property type="match status" value="1"/>
</dbReference>
<evidence type="ECO:0000313" key="12">
    <source>
        <dbReference type="Proteomes" id="UP000179627"/>
    </source>
</evidence>
<feature type="region of interest" description="Disordered" evidence="8">
    <location>
        <begin position="155"/>
        <end position="195"/>
    </location>
</feature>
<dbReference type="PANTHER" id="PTHR11066:SF34">
    <property type="entry name" value="ACYL-COENZYME A THIOESTERASE 8"/>
    <property type="match status" value="1"/>
</dbReference>
<evidence type="ECO:0000313" key="11">
    <source>
        <dbReference type="EMBL" id="OHV35457.1"/>
    </source>
</evidence>
<comment type="subunit">
    <text evidence="2">Homotetramer.</text>
</comment>
<dbReference type="OrthoDB" id="9781019at2"/>
<feature type="domain" description="Acyl-CoA thioesterase 2 C-terminal" evidence="9">
    <location>
        <begin position="188"/>
        <end position="295"/>
    </location>
</feature>
<evidence type="ECO:0000259" key="10">
    <source>
        <dbReference type="Pfam" id="PF13622"/>
    </source>
</evidence>
<dbReference type="InterPro" id="IPR049449">
    <property type="entry name" value="TesB_ACOT8-like_N"/>
</dbReference>
<dbReference type="InterPro" id="IPR003703">
    <property type="entry name" value="Acyl_CoA_thio"/>
</dbReference>
<evidence type="ECO:0000259" key="9">
    <source>
        <dbReference type="Pfam" id="PF02551"/>
    </source>
</evidence>
<evidence type="ECO:0000256" key="5">
    <source>
        <dbReference type="ARBA" id="ARBA00050943"/>
    </source>
</evidence>
<keyword evidence="12" id="KW-1185">Reference proteome</keyword>
<evidence type="ECO:0000256" key="7">
    <source>
        <dbReference type="ARBA" id="ARBA00079653"/>
    </source>
</evidence>
<comment type="caution">
    <text evidence="11">The sequence shown here is derived from an EMBL/GenBank/DDBJ whole genome shotgun (WGS) entry which is preliminary data.</text>
</comment>
<evidence type="ECO:0000256" key="2">
    <source>
        <dbReference type="ARBA" id="ARBA00011881"/>
    </source>
</evidence>
<dbReference type="Gene3D" id="2.40.160.210">
    <property type="entry name" value="Acyl-CoA thioesterase, double hotdog domain"/>
    <property type="match status" value="1"/>
</dbReference>
<dbReference type="Pfam" id="PF02551">
    <property type="entry name" value="Acyl_CoA_thio"/>
    <property type="match status" value="1"/>
</dbReference>
<evidence type="ECO:0000256" key="4">
    <source>
        <dbReference type="ARBA" id="ARBA00023098"/>
    </source>
</evidence>
<dbReference type="FunFam" id="2.40.160.210:FF:000001">
    <property type="entry name" value="Acyl-CoA thioesterase II"/>
    <property type="match status" value="1"/>
</dbReference>
<dbReference type="SUPFAM" id="SSF54637">
    <property type="entry name" value="Thioesterase/thiol ester dehydrase-isomerase"/>
    <property type="match status" value="2"/>
</dbReference>
<dbReference type="CDD" id="cd03444">
    <property type="entry name" value="Thioesterase_II_repeat1"/>
    <property type="match status" value="1"/>
</dbReference>